<proteinExistence type="predicted"/>
<gene>
    <name evidence="1" type="ORF">BDW59DRAFT_119699</name>
</gene>
<accession>A0ABR4HYL1</accession>
<dbReference type="EMBL" id="JBFXLS010000074">
    <property type="protein sequence ID" value="KAL2819837.1"/>
    <property type="molecule type" value="Genomic_DNA"/>
</dbReference>
<evidence type="ECO:0000313" key="1">
    <source>
        <dbReference type="EMBL" id="KAL2819837.1"/>
    </source>
</evidence>
<name>A0ABR4HYL1_9EURO</name>
<comment type="caution">
    <text evidence="1">The sequence shown here is derived from an EMBL/GenBank/DDBJ whole genome shotgun (WGS) entry which is preliminary data.</text>
</comment>
<evidence type="ECO:0000313" key="2">
    <source>
        <dbReference type="Proteomes" id="UP001610335"/>
    </source>
</evidence>
<protein>
    <submittedName>
        <fullName evidence="1">Uncharacterized protein</fullName>
    </submittedName>
</protein>
<keyword evidence="2" id="KW-1185">Reference proteome</keyword>
<dbReference type="Proteomes" id="UP001610335">
    <property type="component" value="Unassembled WGS sequence"/>
</dbReference>
<reference evidence="1 2" key="1">
    <citation type="submission" date="2024-07" db="EMBL/GenBank/DDBJ databases">
        <title>Section-level genome sequencing and comparative genomics of Aspergillus sections Usti and Cavernicolus.</title>
        <authorList>
            <consortium name="Lawrence Berkeley National Laboratory"/>
            <person name="Nybo J.L."/>
            <person name="Vesth T.C."/>
            <person name="Theobald S."/>
            <person name="Frisvad J.C."/>
            <person name="Larsen T.O."/>
            <person name="Kjaerboelling I."/>
            <person name="Rothschild-Mancinelli K."/>
            <person name="Lyhne E.K."/>
            <person name="Kogle M.E."/>
            <person name="Barry K."/>
            <person name="Clum A."/>
            <person name="Na H."/>
            <person name="Ledsgaard L."/>
            <person name="Lin J."/>
            <person name="Lipzen A."/>
            <person name="Kuo A."/>
            <person name="Riley R."/>
            <person name="Mondo S."/>
            <person name="LaButti K."/>
            <person name="Haridas S."/>
            <person name="Pangalinan J."/>
            <person name="Salamov A.A."/>
            <person name="Simmons B.A."/>
            <person name="Magnuson J.K."/>
            <person name="Chen J."/>
            <person name="Drula E."/>
            <person name="Henrissat B."/>
            <person name="Wiebenga A."/>
            <person name="Lubbers R.J."/>
            <person name="Gomes A.C."/>
            <person name="Makela M.R."/>
            <person name="Stajich J."/>
            <person name="Grigoriev I.V."/>
            <person name="Mortensen U.H."/>
            <person name="De vries R.P."/>
            <person name="Baker S.E."/>
            <person name="Andersen M.R."/>
        </authorList>
    </citation>
    <scope>NUCLEOTIDE SEQUENCE [LARGE SCALE GENOMIC DNA]</scope>
    <source>
        <strain evidence="1 2">CBS 600.67</strain>
    </source>
</reference>
<sequence length="102" mass="11139">MDCTQHERLANHAAQYAAVSERVLREGHTTRPDNTIKVYARGQKRWKVLPAPSICHGDANSEGASRNGVPRCNLWMGSLSAMTSSCYILTRESSAGPPKARG</sequence>
<organism evidence="1 2">
    <name type="scientific">Aspergillus cavernicola</name>
    <dbReference type="NCBI Taxonomy" id="176166"/>
    <lineage>
        <taxon>Eukaryota</taxon>
        <taxon>Fungi</taxon>
        <taxon>Dikarya</taxon>
        <taxon>Ascomycota</taxon>
        <taxon>Pezizomycotina</taxon>
        <taxon>Eurotiomycetes</taxon>
        <taxon>Eurotiomycetidae</taxon>
        <taxon>Eurotiales</taxon>
        <taxon>Aspergillaceae</taxon>
        <taxon>Aspergillus</taxon>
        <taxon>Aspergillus subgen. Nidulantes</taxon>
    </lineage>
</organism>